<evidence type="ECO:0000259" key="1">
    <source>
        <dbReference type="Pfam" id="PF09820"/>
    </source>
</evidence>
<dbReference type="Proteomes" id="UP000284514">
    <property type="component" value="Unassembled WGS sequence"/>
</dbReference>
<protein>
    <recommendedName>
        <fullName evidence="1">AAA-ATPase-like domain-containing protein</fullName>
    </recommendedName>
</protein>
<feature type="domain" description="AAA-ATPase-like" evidence="1">
    <location>
        <begin position="9"/>
        <end position="208"/>
    </location>
</feature>
<evidence type="ECO:0000313" key="2">
    <source>
        <dbReference type="EMBL" id="RHC71900.1"/>
    </source>
</evidence>
<dbReference type="PANTHER" id="PTHR34825">
    <property type="entry name" value="CONSERVED PROTEIN, WITH A WEAK D-GALACTARATE DEHYDRATASE/ALTRONATE HYDROLASE DOMAIN"/>
    <property type="match status" value="1"/>
</dbReference>
<sequence length="273" mass="31689">MLEDYRRYPIGIQNFEQLRNNNCVYVDKTELVYRLTHTDQVYFLSRPRRFGKSLLVSTLEAYFQGKKDLFRGLAMERLEQDWESYPVLHIDFSISKYLSAHYLRSAINWFLERWEREYGCCVEDKKGTPFSVRLGNVIESAYKKTGKAVVVLVDEYDSPMLDTNSDVALQGELRGIMRDFFSPLKGMGQYLRFLFITGISKFSQMSIFSELNNLQNISMRDDFSAICGTPEEALAQIDSKQYAVPYQADGRRVVKVGVNFDSATRTIGEWIVR</sequence>
<dbReference type="PANTHER" id="PTHR34825:SF1">
    <property type="entry name" value="AAA-ATPASE-LIKE DOMAIN-CONTAINING PROTEIN"/>
    <property type="match status" value="1"/>
</dbReference>
<reference evidence="2 3" key="1">
    <citation type="submission" date="2018-08" db="EMBL/GenBank/DDBJ databases">
        <title>A genome reference for cultivated species of the human gut microbiota.</title>
        <authorList>
            <person name="Zou Y."/>
            <person name="Xue W."/>
            <person name="Luo G."/>
        </authorList>
    </citation>
    <scope>NUCLEOTIDE SEQUENCE [LARGE SCALE GENOMIC DNA]</scope>
    <source>
        <strain evidence="2 3">AM34-25</strain>
    </source>
</reference>
<name>A0A414BCI3_BACUN</name>
<dbReference type="Pfam" id="PF08011">
    <property type="entry name" value="PDDEXK_9"/>
    <property type="match status" value="1"/>
</dbReference>
<comment type="caution">
    <text evidence="2">The sequence shown here is derived from an EMBL/GenBank/DDBJ whole genome shotgun (WGS) entry which is preliminary data.</text>
</comment>
<gene>
    <name evidence="2" type="ORF">DW831_16370</name>
</gene>
<proteinExistence type="predicted"/>
<evidence type="ECO:0000313" key="3">
    <source>
        <dbReference type="Proteomes" id="UP000284514"/>
    </source>
</evidence>
<dbReference type="InterPro" id="IPR018631">
    <property type="entry name" value="AAA-ATPase-like_dom"/>
</dbReference>
<dbReference type="EMBL" id="QSIF01000033">
    <property type="protein sequence ID" value="RHC71900.1"/>
    <property type="molecule type" value="Genomic_DNA"/>
</dbReference>
<accession>A0A414BCI3</accession>
<dbReference type="AlphaFoldDB" id="A0A414BCI3"/>
<dbReference type="Pfam" id="PF09820">
    <property type="entry name" value="AAA-ATPase_like"/>
    <property type="match status" value="1"/>
</dbReference>
<dbReference type="InterPro" id="IPR012547">
    <property type="entry name" value="PDDEXK_9"/>
</dbReference>
<organism evidence="2 3">
    <name type="scientific">Bacteroides uniformis</name>
    <dbReference type="NCBI Taxonomy" id="820"/>
    <lineage>
        <taxon>Bacteria</taxon>
        <taxon>Pseudomonadati</taxon>
        <taxon>Bacteroidota</taxon>
        <taxon>Bacteroidia</taxon>
        <taxon>Bacteroidales</taxon>
        <taxon>Bacteroidaceae</taxon>
        <taxon>Bacteroides</taxon>
    </lineage>
</organism>
<dbReference type="RefSeq" id="WP_117991470.1">
    <property type="nucleotide sequence ID" value="NZ_JADMZI010000030.1"/>
</dbReference>